<reference evidence="3 4" key="1">
    <citation type="journal article" date="2020" name="Nature">
        <title>Six reference-quality genomes reveal evolution of bat adaptations.</title>
        <authorList>
            <person name="Jebb D."/>
            <person name="Huang Z."/>
            <person name="Pippel M."/>
            <person name="Hughes G.M."/>
            <person name="Lavrichenko K."/>
            <person name="Devanna P."/>
            <person name="Winkler S."/>
            <person name="Jermiin L.S."/>
            <person name="Skirmuntt E.C."/>
            <person name="Katzourakis A."/>
            <person name="Burkitt-Gray L."/>
            <person name="Ray D.A."/>
            <person name="Sullivan K.A.M."/>
            <person name="Roscito J.G."/>
            <person name="Kirilenko B.M."/>
            <person name="Davalos L.M."/>
            <person name="Corthals A.P."/>
            <person name="Power M.L."/>
            <person name="Jones G."/>
            <person name="Ransome R.D."/>
            <person name="Dechmann D.K.N."/>
            <person name="Locatelli A.G."/>
            <person name="Puechmaille S.J."/>
            <person name="Fedrigo O."/>
            <person name="Jarvis E.D."/>
            <person name="Hiller M."/>
            <person name="Vernes S.C."/>
            <person name="Myers E.W."/>
            <person name="Teeling E.C."/>
        </authorList>
    </citation>
    <scope>NUCLEOTIDE SEQUENCE [LARGE SCALE GENOMIC DNA]</scope>
    <source>
        <strain evidence="3">MPipKuh1</strain>
        <tissue evidence="3">Flight muscle</tissue>
    </source>
</reference>
<feature type="region of interest" description="Disordered" evidence="1">
    <location>
        <begin position="48"/>
        <end position="71"/>
    </location>
</feature>
<evidence type="ECO:0000313" key="4">
    <source>
        <dbReference type="Proteomes" id="UP000558488"/>
    </source>
</evidence>
<comment type="caution">
    <text evidence="3">The sequence shown here is derived from an EMBL/GenBank/DDBJ whole genome shotgun (WGS) entry which is preliminary data.</text>
</comment>
<keyword evidence="4" id="KW-1185">Reference proteome</keyword>
<dbReference type="AlphaFoldDB" id="A0A7J7VBH7"/>
<feature type="compositionally biased region" description="Pro residues" evidence="1">
    <location>
        <begin position="134"/>
        <end position="144"/>
    </location>
</feature>
<protein>
    <submittedName>
        <fullName evidence="3">Uncharacterized protein</fullName>
    </submittedName>
</protein>
<keyword evidence="2" id="KW-1133">Transmembrane helix</keyword>
<proteinExistence type="predicted"/>
<evidence type="ECO:0000256" key="2">
    <source>
        <dbReference type="SAM" id="Phobius"/>
    </source>
</evidence>
<name>A0A7J7VBH7_PIPKU</name>
<keyword evidence="2" id="KW-0812">Transmembrane</keyword>
<feature type="region of interest" description="Disordered" evidence="1">
    <location>
        <begin position="113"/>
        <end position="144"/>
    </location>
</feature>
<dbReference type="Proteomes" id="UP000558488">
    <property type="component" value="Unassembled WGS sequence"/>
</dbReference>
<gene>
    <name evidence="3" type="ORF">mPipKuh1_008475</name>
</gene>
<organism evidence="3 4">
    <name type="scientific">Pipistrellus kuhlii</name>
    <name type="common">Kuhl's pipistrelle</name>
    <dbReference type="NCBI Taxonomy" id="59472"/>
    <lineage>
        <taxon>Eukaryota</taxon>
        <taxon>Metazoa</taxon>
        <taxon>Chordata</taxon>
        <taxon>Craniata</taxon>
        <taxon>Vertebrata</taxon>
        <taxon>Euteleostomi</taxon>
        <taxon>Mammalia</taxon>
        <taxon>Eutheria</taxon>
        <taxon>Laurasiatheria</taxon>
        <taxon>Chiroptera</taxon>
        <taxon>Yangochiroptera</taxon>
        <taxon>Vespertilionidae</taxon>
        <taxon>Pipistrellus</taxon>
    </lineage>
</organism>
<accession>A0A7J7VBH7</accession>
<sequence length="144" mass="15981">MKKINKHRCNGREYETCWICCYLHWLNYFYFIVCFFLSWKRWLRLGSGPGRGTPNAPGSPGGRPRPVLVPEPRELPGAALHRGPARAGIVPGAFGSGTRLSFAPHCAHFREKPAPLQPHFSGSPLLHPGGRASSPPPSSPRRFK</sequence>
<evidence type="ECO:0000313" key="3">
    <source>
        <dbReference type="EMBL" id="KAF6322474.1"/>
    </source>
</evidence>
<keyword evidence="2" id="KW-0472">Membrane</keyword>
<evidence type="ECO:0000256" key="1">
    <source>
        <dbReference type="SAM" id="MobiDB-lite"/>
    </source>
</evidence>
<feature type="transmembrane region" description="Helical" evidence="2">
    <location>
        <begin position="21"/>
        <end position="39"/>
    </location>
</feature>
<dbReference type="EMBL" id="JACAGB010000015">
    <property type="protein sequence ID" value="KAF6322474.1"/>
    <property type="molecule type" value="Genomic_DNA"/>
</dbReference>